<evidence type="ECO:0000259" key="8">
    <source>
        <dbReference type="PROSITE" id="PS50109"/>
    </source>
</evidence>
<dbReference type="CDD" id="cd16917">
    <property type="entry name" value="HATPase_UhpB-NarQ-NarX-like"/>
    <property type="match status" value="1"/>
</dbReference>
<dbReference type="InterPro" id="IPR050482">
    <property type="entry name" value="Sensor_HK_TwoCompSys"/>
</dbReference>
<dbReference type="GO" id="GO:0046983">
    <property type="term" value="F:protein dimerization activity"/>
    <property type="evidence" value="ECO:0007669"/>
    <property type="project" value="InterPro"/>
</dbReference>
<evidence type="ECO:0000256" key="2">
    <source>
        <dbReference type="ARBA" id="ARBA00012438"/>
    </source>
</evidence>
<dbReference type="SUPFAM" id="SSF55781">
    <property type="entry name" value="GAF domain-like"/>
    <property type="match status" value="1"/>
</dbReference>
<dbReference type="RefSeq" id="WP_091476708.1">
    <property type="nucleotide sequence ID" value="NZ_FOIT01000008.1"/>
</dbReference>
<dbReference type="SUPFAM" id="SSF55874">
    <property type="entry name" value="ATPase domain of HSP90 chaperone/DNA topoisomerase II/histidine kinase"/>
    <property type="match status" value="1"/>
</dbReference>
<name>A0A662Z6U0_9STAP</name>
<evidence type="ECO:0000256" key="6">
    <source>
        <dbReference type="ARBA" id="ARBA00022840"/>
    </source>
</evidence>
<sequence length="366" mass="42012">MTDKLRVLKEIAEFLNAETDKFEMIQGVINLLIDNTNYDTAWVIFINEQGKHELIGHYQLPERLAANNYDYLKNGTCWCVQKFNNNELHKASNIIACSRLEKANRNQVITEDTITHHATVPLLSGDERYGILNVGAKNKKVYEEDELNLLESIGFQIGSTIRRIELNNQEKETLIVRERQRLARELHDSVNQMLFSISITANAAQTLKSQEKMQNTFQHVETVSRHAMQEMKALIWQLKPIGLENGLINAVEHYAELIQLHVNMSIDGFYKVPDMIEAQLYRIIQEALNNVRKHAETNEANIHIKFEGDQVQVIIDDDGVGFDTHEIKPENQGLKNMKERTEKIGGQFNITSDKNSGTMIHISFNI</sequence>
<dbReference type="Gene3D" id="3.30.565.10">
    <property type="entry name" value="Histidine kinase-like ATPase, C-terminal domain"/>
    <property type="match status" value="1"/>
</dbReference>
<dbReference type="InterPro" id="IPR029016">
    <property type="entry name" value="GAF-like_dom_sf"/>
</dbReference>
<keyword evidence="6" id="KW-0067">ATP-binding</keyword>
<evidence type="ECO:0000256" key="3">
    <source>
        <dbReference type="ARBA" id="ARBA00022679"/>
    </source>
</evidence>
<dbReference type="InterPro" id="IPR005467">
    <property type="entry name" value="His_kinase_dom"/>
</dbReference>
<evidence type="ECO:0000313" key="9">
    <source>
        <dbReference type="EMBL" id="SEW19277.1"/>
    </source>
</evidence>
<accession>A0A662Z6U0</accession>
<evidence type="ECO:0000313" key="10">
    <source>
        <dbReference type="Proteomes" id="UP000243605"/>
    </source>
</evidence>
<dbReference type="PROSITE" id="PS50109">
    <property type="entry name" value="HIS_KIN"/>
    <property type="match status" value="1"/>
</dbReference>
<evidence type="ECO:0000256" key="1">
    <source>
        <dbReference type="ARBA" id="ARBA00000085"/>
    </source>
</evidence>
<dbReference type="PANTHER" id="PTHR24421:SF40">
    <property type="entry name" value="SENSOR HISTIDINE KINASE YHCY"/>
    <property type="match status" value="1"/>
</dbReference>
<dbReference type="InterPro" id="IPR003018">
    <property type="entry name" value="GAF"/>
</dbReference>
<dbReference type="InterPro" id="IPR036890">
    <property type="entry name" value="HATPase_C_sf"/>
</dbReference>
<dbReference type="Proteomes" id="UP000243605">
    <property type="component" value="Unassembled WGS sequence"/>
</dbReference>
<evidence type="ECO:0000256" key="7">
    <source>
        <dbReference type="ARBA" id="ARBA00023012"/>
    </source>
</evidence>
<dbReference type="Gene3D" id="1.20.5.1930">
    <property type="match status" value="1"/>
</dbReference>
<dbReference type="InterPro" id="IPR003594">
    <property type="entry name" value="HATPase_dom"/>
</dbReference>
<evidence type="ECO:0000256" key="5">
    <source>
        <dbReference type="ARBA" id="ARBA00022777"/>
    </source>
</evidence>
<organism evidence="9 10">
    <name type="scientific">Aliicoccus persicus</name>
    <dbReference type="NCBI Taxonomy" id="930138"/>
    <lineage>
        <taxon>Bacteria</taxon>
        <taxon>Bacillati</taxon>
        <taxon>Bacillota</taxon>
        <taxon>Bacilli</taxon>
        <taxon>Bacillales</taxon>
        <taxon>Staphylococcaceae</taxon>
        <taxon>Aliicoccus</taxon>
    </lineage>
</organism>
<dbReference type="Gene3D" id="3.30.450.40">
    <property type="match status" value="1"/>
</dbReference>
<comment type="catalytic activity">
    <reaction evidence="1">
        <text>ATP + protein L-histidine = ADP + protein N-phospho-L-histidine.</text>
        <dbReference type="EC" id="2.7.13.3"/>
    </reaction>
</comment>
<reference evidence="9 10" key="1">
    <citation type="submission" date="2016-10" db="EMBL/GenBank/DDBJ databases">
        <authorList>
            <person name="Varghese N."/>
            <person name="Submissions S."/>
        </authorList>
    </citation>
    <scope>NUCLEOTIDE SEQUENCE [LARGE SCALE GENOMIC DNA]</scope>
    <source>
        <strain evidence="9 10">IBRC-M10081</strain>
    </source>
</reference>
<gene>
    <name evidence="9" type="ORF">SAMN05192557_2075</name>
</gene>
<dbReference type="GO" id="GO:0005524">
    <property type="term" value="F:ATP binding"/>
    <property type="evidence" value="ECO:0007669"/>
    <property type="project" value="UniProtKB-KW"/>
</dbReference>
<keyword evidence="3" id="KW-0808">Transferase</keyword>
<dbReference type="PANTHER" id="PTHR24421">
    <property type="entry name" value="NITRATE/NITRITE SENSOR PROTEIN NARX-RELATED"/>
    <property type="match status" value="1"/>
</dbReference>
<keyword evidence="10" id="KW-1185">Reference proteome</keyword>
<dbReference type="EC" id="2.7.13.3" evidence="2"/>
<keyword evidence="4" id="KW-0547">Nucleotide-binding</keyword>
<keyword evidence="5 9" id="KW-0418">Kinase</keyword>
<dbReference type="OrthoDB" id="9795828at2"/>
<dbReference type="Pfam" id="PF07730">
    <property type="entry name" value="HisKA_3"/>
    <property type="match status" value="1"/>
</dbReference>
<dbReference type="GO" id="GO:0000155">
    <property type="term" value="F:phosphorelay sensor kinase activity"/>
    <property type="evidence" value="ECO:0007669"/>
    <property type="project" value="InterPro"/>
</dbReference>
<evidence type="ECO:0000256" key="4">
    <source>
        <dbReference type="ARBA" id="ARBA00022741"/>
    </source>
</evidence>
<dbReference type="InterPro" id="IPR011712">
    <property type="entry name" value="Sig_transdc_His_kin_sub3_dim/P"/>
</dbReference>
<feature type="domain" description="Histidine kinase" evidence="8">
    <location>
        <begin position="181"/>
        <end position="366"/>
    </location>
</feature>
<dbReference type="GO" id="GO:0016020">
    <property type="term" value="C:membrane"/>
    <property type="evidence" value="ECO:0007669"/>
    <property type="project" value="InterPro"/>
</dbReference>
<keyword evidence="7" id="KW-0902">Two-component regulatory system</keyword>
<protein>
    <recommendedName>
        <fullName evidence="2">histidine kinase</fullName>
        <ecNumber evidence="2">2.7.13.3</ecNumber>
    </recommendedName>
</protein>
<dbReference type="EMBL" id="FOIT01000008">
    <property type="protein sequence ID" value="SEW19277.1"/>
    <property type="molecule type" value="Genomic_DNA"/>
</dbReference>
<dbReference type="AlphaFoldDB" id="A0A662Z6U0"/>
<dbReference type="Pfam" id="PF13185">
    <property type="entry name" value="GAF_2"/>
    <property type="match status" value="1"/>
</dbReference>
<proteinExistence type="predicted"/>
<dbReference type="Pfam" id="PF02518">
    <property type="entry name" value="HATPase_c"/>
    <property type="match status" value="1"/>
</dbReference>